<evidence type="ECO:0000313" key="2">
    <source>
        <dbReference type="EMBL" id="TRX99011.1"/>
    </source>
</evidence>
<dbReference type="EMBL" id="VFLP01000001">
    <property type="protein sequence ID" value="TRX99011.1"/>
    <property type="molecule type" value="Genomic_DNA"/>
</dbReference>
<dbReference type="PANTHER" id="PTHR24148">
    <property type="entry name" value="ANKYRIN REPEAT DOMAIN-CONTAINING PROTEIN 39 HOMOLOG-RELATED"/>
    <property type="match status" value="1"/>
</dbReference>
<reference evidence="3" key="1">
    <citation type="submission" date="2019-06" db="EMBL/GenBank/DDBJ databases">
        <title>Draft genome sequence of the griseofulvin-producing fungus Xylaria cubensis strain G536.</title>
        <authorList>
            <person name="Mead M.E."/>
            <person name="Raja H.A."/>
            <person name="Steenwyk J.L."/>
            <person name="Knowles S.L."/>
            <person name="Oberlies N.H."/>
            <person name="Rokas A."/>
        </authorList>
    </citation>
    <scope>NUCLEOTIDE SEQUENCE [LARGE SCALE GENOMIC DNA]</scope>
    <source>
        <strain evidence="3">G536</strain>
    </source>
</reference>
<comment type="caution">
    <text evidence="2">The sequence shown here is derived from an EMBL/GenBank/DDBJ whole genome shotgun (WGS) entry which is preliminary data.</text>
</comment>
<dbReference type="Pfam" id="PF26639">
    <property type="entry name" value="Het-6_barrel"/>
    <property type="match status" value="1"/>
</dbReference>
<sequence>MDEKVSAPVAHPSPQTAYGYKRRKPYPYYNYTALQEGWIRLVRIHQPQHETLHSNLDDDLHVTLHDYPLSSCPDYIALSYTWGEPSCRPDPTYQIFTQEPRCFPIYCGGYLLRGTRNLRTALRYLRWGQRIFKNNDAFNRITVNVETAHETFGSSRLLDLYWIDALCIDQDDLSERSTQVLYMGETYKKTSLCVIWLGEETDSTKSAAKLIFELAQNRELFNACTEIADLPTTNKISKFRRVLSHTINKIPKKRMVELAIFLSHAWFSRIWVLQEAALAPKIFMQYGSLFMDFHCLVRFGQYIGLAKGTVPLLADIDLDTIRSLGFDKPGKAGFFIDTLRMLGMLGSVRRTLEEGKMPTFLDVMAMASRSESTDPRDRIYGILAITAEFQGDLKHTIYPDYTLPAHVVYIKATSHIATRHNQLGFLNLVCKNHQKTIIGLPSWCPDYTNIEVGLFPLGSHINDGDYSTSLWGCQPDIKVIDEKLLAVHGFCYDVVDRVAHGVKGLLALALDVNRNEYSGYFRRNGVDLLWRLLIMDEYQGAMPAPKVVGLYFPAMIGALMRATDLPSTDNELSDWLHIITEMCSLEPESRPFLPDTDLMREAFERGNSRNTNLDENILLDTYLTKEFISIQRRAREAGLLSELGQLLGIASADTPEIDLAHMAATHFKGTLFGSLAKLVVNKCYFTTKRIGRFGLGGSSSKTGDEVWILNGASKPVLLRPLENGNHVYIGACYVHGIMGNGIRNEMGARKVQRVYIE</sequence>
<dbReference type="Pfam" id="PF06985">
    <property type="entry name" value="HET"/>
    <property type="match status" value="1"/>
</dbReference>
<name>A0A553IFP7_9PEZI</name>
<feature type="domain" description="Heterokaryon incompatibility" evidence="1">
    <location>
        <begin position="75"/>
        <end position="275"/>
    </location>
</feature>
<dbReference type="InterPro" id="IPR010730">
    <property type="entry name" value="HET"/>
</dbReference>
<dbReference type="Proteomes" id="UP000319160">
    <property type="component" value="Unassembled WGS sequence"/>
</dbReference>
<protein>
    <recommendedName>
        <fullName evidence="1">Heterokaryon incompatibility domain-containing protein</fullName>
    </recommendedName>
</protein>
<evidence type="ECO:0000313" key="3">
    <source>
        <dbReference type="Proteomes" id="UP000319160"/>
    </source>
</evidence>
<evidence type="ECO:0000259" key="1">
    <source>
        <dbReference type="Pfam" id="PF06985"/>
    </source>
</evidence>
<gene>
    <name evidence="2" type="ORF">FHL15_000353</name>
</gene>
<dbReference type="PANTHER" id="PTHR24148:SF64">
    <property type="entry name" value="HETEROKARYON INCOMPATIBILITY DOMAIN-CONTAINING PROTEIN"/>
    <property type="match status" value="1"/>
</dbReference>
<keyword evidence="3" id="KW-1185">Reference proteome</keyword>
<dbReference type="InterPro" id="IPR052895">
    <property type="entry name" value="HetReg/Transcr_Mod"/>
</dbReference>
<dbReference type="OrthoDB" id="4476201at2759"/>
<accession>A0A553IFP7</accession>
<organism evidence="2 3">
    <name type="scientific">Xylaria flabelliformis</name>
    <dbReference type="NCBI Taxonomy" id="2512241"/>
    <lineage>
        <taxon>Eukaryota</taxon>
        <taxon>Fungi</taxon>
        <taxon>Dikarya</taxon>
        <taxon>Ascomycota</taxon>
        <taxon>Pezizomycotina</taxon>
        <taxon>Sordariomycetes</taxon>
        <taxon>Xylariomycetidae</taxon>
        <taxon>Xylariales</taxon>
        <taxon>Xylariaceae</taxon>
        <taxon>Xylaria</taxon>
    </lineage>
</organism>
<dbReference type="AlphaFoldDB" id="A0A553IFP7"/>
<proteinExistence type="predicted"/>